<evidence type="ECO:0000313" key="3">
    <source>
        <dbReference type="Proteomes" id="UP000031668"/>
    </source>
</evidence>
<feature type="signal peptide" evidence="1">
    <location>
        <begin position="1"/>
        <end position="19"/>
    </location>
</feature>
<name>A0A0C2N330_THEKT</name>
<dbReference type="EMBL" id="JWZT01001975">
    <property type="protein sequence ID" value="KII70745.1"/>
    <property type="molecule type" value="Genomic_DNA"/>
</dbReference>
<evidence type="ECO:0000313" key="2">
    <source>
        <dbReference type="EMBL" id="KII70745.1"/>
    </source>
</evidence>
<keyword evidence="1" id="KW-0732">Signal</keyword>
<reference evidence="2 3" key="1">
    <citation type="journal article" date="2014" name="Genome Biol. Evol.">
        <title>The genome of the myxosporean Thelohanellus kitauei shows adaptations to nutrient acquisition within its fish host.</title>
        <authorList>
            <person name="Yang Y."/>
            <person name="Xiong J."/>
            <person name="Zhou Z."/>
            <person name="Huo F."/>
            <person name="Miao W."/>
            <person name="Ran C."/>
            <person name="Liu Y."/>
            <person name="Zhang J."/>
            <person name="Feng J."/>
            <person name="Wang M."/>
            <person name="Wang M."/>
            <person name="Wang L."/>
            <person name="Yao B."/>
        </authorList>
    </citation>
    <scope>NUCLEOTIDE SEQUENCE [LARGE SCALE GENOMIC DNA]</scope>
    <source>
        <strain evidence="2">Wuqing</strain>
    </source>
</reference>
<proteinExistence type="predicted"/>
<feature type="chain" id="PRO_5002152750" evidence="1">
    <location>
        <begin position="20"/>
        <end position="181"/>
    </location>
</feature>
<organism evidence="2 3">
    <name type="scientific">Thelohanellus kitauei</name>
    <name type="common">Myxosporean</name>
    <dbReference type="NCBI Taxonomy" id="669202"/>
    <lineage>
        <taxon>Eukaryota</taxon>
        <taxon>Metazoa</taxon>
        <taxon>Cnidaria</taxon>
        <taxon>Myxozoa</taxon>
        <taxon>Myxosporea</taxon>
        <taxon>Bivalvulida</taxon>
        <taxon>Platysporina</taxon>
        <taxon>Myxobolidae</taxon>
        <taxon>Thelohanellus</taxon>
    </lineage>
</organism>
<evidence type="ECO:0000256" key="1">
    <source>
        <dbReference type="SAM" id="SignalP"/>
    </source>
</evidence>
<comment type="caution">
    <text evidence="2">The sequence shown here is derived from an EMBL/GenBank/DDBJ whole genome shotgun (WGS) entry which is preliminary data.</text>
</comment>
<dbReference type="Proteomes" id="UP000031668">
    <property type="component" value="Unassembled WGS sequence"/>
</dbReference>
<gene>
    <name evidence="2" type="ORF">RF11_09968</name>
</gene>
<accession>A0A0C2N330</accession>
<sequence length="181" mass="21035">MHSIEIFLCFIAIAQISHSDPNADLPVLPLKTKPSTITFPLLEDYKMTISGLWAVRISKIGWPMLFTNEQVVSVAYGLDISSIRLVIEDDGNEVWIQMVVRQDSNKFYFSQVQIIYKDNTGSEYYYDHEHSYELEKKEEIYEITYEDFYTRNRNLFSCTCEIKDVLVNVTRAGGSLFAFKK</sequence>
<dbReference type="AlphaFoldDB" id="A0A0C2N330"/>
<protein>
    <submittedName>
        <fullName evidence="2">Uncharacterized protein</fullName>
    </submittedName>
</protein>
<keyword evidence="3" id="KW-1185">Reference proteome</keyword>